<dbReference type="Pfam" id="PF00078">
    <property type="entry name" value="RVT_1"/>
    <property type="match status" value="1"/>
</dbReference>
<proteinExistence type="predicted"/>
<dbReference type="PANTHER" id="PTHR48462:SF1">
    <property type="entry name" value="PROTEIN, PUTATIVE-RELATED"/>
    <property type="match status" value="1"/>
</dbReference>
<feature type="non-terminal residue" evidence="2">
    <location>
        <position position="130"/>
    </location>
</feature>
<dbReference type="PANTHER" id="PTHR48462">
    <property type="entry name" value="PROTEIN, PUTATIVE-RELATED"/>
    <property type="match status" value="1"/>
</dbReference>
<dbReference type="AlphaFoldDB" id="A0A392R866"/>
<dbReference type="EMBL" id="LXQA010198962">
    <property type="protein sequence ID" value="MCI32818.1"/>
    <property type="molecule type" value="Genomic_DNA"/>
</dbReference>
<feature type="domain" description="Reverse transcriptase" evidence="1">
    <location>
        <begin position="54"/>
        <end position="128"/>
    </location>
</feature>
<sequence length="130" mass="14343">GAEAILHSANRVLSQQYGDGSLGMLIVNFLNALNVIDRSTLLCEVRVRCSCISLWAEFLYGQAMRLYLGDGHIMSATGVQQGDPLGPLIFALVLHPLIHKIKDNCNHLLHVWYLDDETIVGDSREVAKAL</sequence>
<evidence type="ECO:0000313" key="2">
    <source>
        <dbReference type="EMBL" id="MCI32818.1"/>
    </source>
</evidence>
<evidence type="ECO:0000313" key="3">
    <source>
        <dbReference type="Proteomes" id="UP000265520"/>
    </source>
</evidence>
<feature type="non-terminal residue" evidence="2">
    <location>
        <position position="1"/>
    </location>
</feature>
<keyword evidence="3" id="KW-1185">Reference proteome</keyword>
<dbReference type="Proteomes" id="UP000265520">
    <property type="component" value="Unassembled WGS sequence"/>
</dbReference>
<organism evidence="2 3">
    <name type="scientific">Trifolium medium</name>
    <dbReference type="NCBI Taxonomy" id="97028"/>
    <lineage>
        <taxon>Eukaryota</taxon>
        <taxon>Viridiplantae</taxon>
        <taxon>Streptophyta</taxon>
        <taxon>Embryophyta</taxon>
        <taxon>Tracheophyta</taxon>
        <taxon>Spermatophyta</taxon>
        <taxon>Magnoliopsida</taxon>
        <taxon>eudicotyledons</taxon>
        <taxon>Gunneridae</taxon>
        <taxon>Pentapetalae</taxon>
        <taxon>rosids</taxon>
        <taxon>fabids</taxon>
        <taxon>Fabales</taxon>
        <taxon>Fabaceae</taxon>
        <taxon>Papilionoideae</taxon>
        <taxon>50 kb inversion clade</taxon>
        <taxon>NPAAA clade</taxon>
        <taxon>Hologalegina</taxon>
        <taxon>IRL clade</taxon>
        <taxon>Trifolieae</taxon>
        <taxon>Trifolium</taxon>
    </lineage>
</organism>
<comment type="caution">
    <text evidence="2">The sequence shown here is derived from an EMBL/GenBank/DDBJ whole genome shotgun (WGS) entry which is preliminary data.</text>
</comment>
<accession>A0A392R866</accession>
<evidence type="ECO:0000259" key="1">
    <source>
        <dbReference type="Pfam" id="PF00078"/>
    </source>
</evidence>
<name>A0A392R866_9FABA</name>
<reference evidence="2 3" key="1">
    <citation type="journal article" date="2018" name="Front. Plant Sci.">
        <title>Red Clover (Trifolium pratense) and Zigzag Clover (T. medium) - A Picture of Genomic Similarities and Differences.</title>
        <authorList>
            <person name="Dluhosova J."/>
            <person name="Istvanek J."/>
            <person name="Nedelnik J."/>
            <person name="Repkova J."/>
        </authorList>
    </citation>
    <scope>NUCLEOTIDE SEQUENCE [LARGE SCALE GENOMIC DNA]</scope>
    <source>
        <strain evidence="3">cv. 10/8</strain>
        <tissue evidence="2">Leaf</tissue>
    </source>
</reference>
<protein>
    <recommendedName>
        <fullName evidence="1">Reverse transcriptase domain-containing protein</fullName>
    </recommendedName>
</protein>
<dbReference type="InterPro" id="IPR000477">
    <property type="entry name" value="RT_dom"/>
</dbReference>